<dbReference type="GO" id="GO:0008270">
    <property type="term" value="F:zinc ion binding"/>
    <property type="evidence" value="ECO:0007669"/>
    <property type="project" value="UniProtKB-KW"/>
</dbReference>
<evidence type="ECO:0000313" key="6">
    <source>
        <dbReference type="Proteomes" id="UP001488805"/>
    </source>
</evidence>
<dbReference type="InterPro" id="IPR038269">
    <property type="entry name" value="SCAN_sf"/>
</dbReference>
<dbReference type="Pfam" id="PF02023">
    <property type="entry name" value="SCAN"/>
    <property type="match status" value="1"/>
</dbReference>
<dbReference type="InterPro" id="IPR036875">
    <property type="entry name" value="Znf_CCHC_sf"/>
</dbReference>
<dbReference type="InterPro" id="IPR001969">
    <property type="entry name" value="Aspartic_peptidase_AS"/>
</dbReference>
<feature type="domain" description="CCHC-type" evidence="3">
    <location>
        <begin position="291"/>
        <end position="306"/>
    </location>
</feature>
<dbReference type="PANTHER" id="PTHR46888">
    <property type="entry name" value="ZINC KNUCKLE DOMAINCONTAINING PROTEIN-RELATED"/>
    <property type="match status" value="1"/>
</dbReference>
<dbReference type="EMBL" id="JBCEZU010000156">
    <property type="protein sequence ID" value="KAK9523786.1"/>
    <property type="molecule type" value="Genomic_DNA"/>
</dbReference>
<evidence type="ECO:0008006" key="7">
    <source>
        <dbReference type="Google" id="ProtNLM"/>
    </source>
</evidence>
<dbReference type="InterPro" id="IPR021109">
    <property type="entry name" value="Peptidase_aspartic_dom_sf"/>
</dbReference>
<feature type="domain" description="SCAN box" evidence="4">
    <location>
        <begin position="153"/>
        <end position="231"/>
    </location>
</feature>
<organism evidence="5 6">
    <name type="scientific">Zoarces viviparus</name>
    <name type="common">Viviparous eelpout</name>
    <name type="synonym">Blennius viviparus</name>
    <dbReference type="NCBI Taxonomy" id="48416"/>
    <lineage>
        <taxon>Eukaryota</taxon>
        <taxon>Metazoa</taxon>
        <taxon>Chordata</taxon>
        <taxon>Craniata</taxon>
        <taxon>Vertebrata</taxon>
        <taxon>Euteleostomi</taxon>
        <taxon>Actinopterygii</taxon>
        <taxon>Neopterygii</taxon>
        <taxon>Teleostei</taxon>
        <taxon>Neoteleostei</taxon>
        <taxon>Acanthomorphata</taxon>
        <taxon>Eupercaria</taxon>
        <taxon>Perciformes</taxon>
        <taxon>Cottioidei</taxon>
        <taxon>Zoarcales</taxon>
        <taxon>Zoarcidae</taxon>
        <taxon>Zoarcinae</taxon>
        <taxon>Zoarces</taxon>
    </lineage>
</organism>
<sequence>MIESEDLEDLIQLFSGLQTPGHQSQMEPLMQMLLESQRAQQEISGALLQQQIRANDLKEQELQQVPKSRPRAADFIPKLGVTDDVEAYLHAFEATAAREEWPRRQWVGLLAPFLSGEALKAFQDIEADMAHDYDQLKREILSRQGLTKFSMAQRLHNWTFLSGEIPRSQMHELIRVTKRWLEPDKHSPTDIIETLVMDRYLRGLPYEAKRIISHQKLTTATELVEAVEQYQAASDMLRPPRNDHVASLPARPRVPRQSGLTPANPPSNPPFRGSSQPVPHRVVQNPEDRQCYRCGKLGHISWQCERLDEPMPTAESASGPQVHFAALLGESRDRRPTCPVKVNQRVVEALLDSGSARTLIQEAVLEASSPAHPGFIWARC</sequence>
<dbReference type="AlphaFoldDB" id="A0AAW1ENG9"/>
<protein>
    <recommendedName>
        <fullName evidence="7">CCHC-type domain-containing protein</fullName>
    </recommendedName>
</protein>
<dbReference type="PROSITE" id="PS00141">
    <property type="entry name" value="ASP_PROTEASE"/>
    <property type="match status" value="1"/>
</dbReference>
<reference evidence="5 6" key="1">
    <citation type="journal article" date="2024" name="Genome Biol. Evol.">
        <title>Chromosome-level genome assembly of the viviparous eelpout Zoarces viviparus.</title>
        <authorList>
            <person name="Fuhrmann N."/>
            <person name="Brasseur M.V."/>
            <person name="Bakowski C.E."/>
            <person name="Podsiadlowski L."/>
            <person name="Prost S."/>
            <person name="Krehenwinkel H."/>
            <person name="Mayer C."/>
        </authorList>
    </citation>
    <scope>NUCLEOTIDE SEQUENCE [LARGE SCALE GENOMIC DNA]</scope>
    <source>
        <strain evidence="5">NO-MEL_2022_Ind0_liver</strain>
    </source>
</reference>
<dbReference type="GO" id="GO:0004190">
    <property type="term" value="F:aspartic-type endopeptidase activity"/>
    <property type="evidence" value="ECO:0007669"/>
    <property type="project" value="InterPro"/>
</dbReference>
<dbReference type="InterPro" id="IPR001878">
    <property type="entry name" value="Znf_CCHC"/>
</dbReference>
<dbReference type="Gene3D" id="4.10.60.10">
    <property type="entry name" value="Zinc finger, CCHC-type"/>
    <property type="match status" value="1"/>
</dbReference>
<name>A0AAW1ENG9_ZOAVI</name>
<keyword evidence="6" id="KW-1185">Reference proteome</keyword>
<keyword evidence="1" id="KW-0863">Zinc-finger</keyword>
<dbReference type="PANTHER" id="PTHR46888:SF15">
    <property type="entry name" value="ZINC FINGER AND SCAN DOMAIN-CONTAINING PROTEIN 12-LIKE"/>
    <property type="match status" value="1"/>
</dbReference>
<keyword evidence="1" id="KW-0479">Metal-binding</keyword>
<dbReference type="SUPFAM" id="SSF57756">
    <property type="entry name" value="Retrovirus zinc finger-like domains"/>
    <property type="match status" value="1"/>
</dbReference>
<gene>
    <name evidence="5" type="ORF">VZT92_017680</name>
</gene>
<dbReference type="GO" id="GO:0003676">
    <property type="term" value="F:nucleic acid binding"/>
    <property type="evidence" value="ECO:0007669"/>
    <property type="project" value="InterPro"/>
</dbReference>
<keyword evidence="1" id="KW-0862">Zinc</keyword>
<dbReference type="SUPFAM" id="SSF47353">
    <property type="entry name" value="Retrovirus capsid dimerization domain-like"/>
    <property type="match status" value="1"/>
</dbReference>
<evidence type="ECO:0000259" key="3">
    <source>
        <dbReference type="PROSITE" id="PS50158"/>
    </source>
</evidence>
<dbReference type="Proteomes" id="UP001488805">
    <property type="component" value="Unassembled WGS sequence"/>
</dbReference>
<evidence type="ECO:0000256" key="2">
    <source>
        <dbReference type="SAM" id="MobiDB-lite"/>
    </source>
</evidence>
<dbReference type="InterPro" id="IPR003309">
    <property type="entry name" value="SCAN_dom"/>
</dbReference>
<comment type="caution">
    <text evidence="5">The sequence shown here is derived from an EMBL/GenBank/DDBJ whole genome shotgun (WGS) entry which is preliminary data.</text>
</comment>
<feature type="region of interest" description="Disordered" evidence="2">
    <location>
        <begin position="235"/>
        <end position="281"/>
    </location>
</feature>
<dbReference type="SUPFAM" id="SSF50630">
    <property type="entry name" value="Acid proteases"/>
    <property type="match status" value="1"/>
</dbReference>
<dbReference type="GO" id="GO:0006508">
    <property type="term" value="P:proteolysis"/>
    <property type="evidence" value="ECO:0007669"/>
    <property type="project" value="InterPro"/>
</dbReference>
<evidence type="ECO:0000259" key="4">
    <source>
        <dbReference type="PROSITE" id="PS50804"/>
    </source>
</evidence>
<evidence type="ECO:0000256" key="1">
    <source>
        <dbReference type="PROSITE-ProRule" id="PRU00047"/>
    </source>
</evidence>
<proteinExistence type="predicted"/>
<dbReference type="PROSITE" id="PS50804">
    <property type="entry name" value="SCAN_BOX"/>
    <property type="match status" value="1"/>
</dbReference>
<accession>A0AAW1ENG9</accession>
<dbReference type="PROSITE" id="PS50158">
    <property type="entry name" value="ZF_CCHC"/>
    <property type="match status" value="1"/>
</dbReference>
<evidence type="ECO:0000313" key="5">
    <source>
        <dbReference type="EMBL" id="KAK9523786.1"/>
    </source>
</evidence>
<dbReference type="Gene3D" id="1.10.4020.10">
    <property type="entry name" value="DNA breaking-rejoining enzymes"/>
    <property type="match status" value="1"/>
</dbReference>